<keyword evidence="2" id="KW-0812">Transmembrane</keyword>
<dbReference type="AlphaFoldDB" id="A0AA35SNC2"/>
<proteinExistence type="predicted"/>
<sequence length="240" mass="25455">MIENQLFVCYPESPSFLTYRARLEGTSERDSGSLVSLIEAWVRGGGASLVLTGVQMSLDSSCAVAISSLNEPECSPSHTPTATSSPSTDMPAVERSSSDEGPAQVSDAIIGGVVAVVIVLIITIAVITIIILVLRNRHGEVSPKNISDKKYRSGSGDIHTSTNEAYGKVGGEQREEGYELVDISHGEPPPPPAKLEEMYEVPLSSAPPPSQPLPTIPLPHTDADTEEKDTAVYDVIPGDM</sequence>
<feature type="compositionally biased region" description="Low complexity" evidence="1">
    <location>
        <begin position="75"/>
        <end position="88"/>
    </location>
</feature>
<reference evidence="3" key="1">
    <citation type="submission" date="2023-03" db="EMBL/GenBank/DDBJ databases">
        <authorList>
            <person name="Steffen K."/>
            <person name="Cardenas P."/>
        </authorList>
    </citation>
    <scope>NUCLEOTIDE SEQUENCE</scope>
</reference>
<comment type="caution">
    <text evidence="3">The sequence shown here is derived from an EMBL/GenBank/DDBJ whole genome shotgun (WGS) entry which is preliminary data.</text>
</comment>
<dbReference type="Proteomes" id="UP001174909">
    <property type="component" value="Unassembled WGS sequence"/>
</dbReference>
<evidence type="ECO:0000256" key="1">
    <source>
        <dbReference type="SAM" id="MobiDB-lite"/>
    </source>
</evidence>
<feature type="transmembrane region" description="Helical" evidence="2">
    <location>
        <begin position="108"/>
        <end position="134"/>
    </location>
</feature>
<evidence type="ECO:0000313" key="3">
    <source>
        <dbReference type="EMBL" id="CAI8032268.1"/>
    </source>
</evidence>
<feature type="region of interest" description="Disordered" evidence="1">
    <location>
        <begin position="145"/>
        <end position="164"/>
    </location>
</feature>
<accession>A0AA35SNC2</accession>
<dbReference type="EMBL" id="CASHTH010002592">
    <property type="protein sequence ID" value="CAI8032268.1"/>
    <property type="molecule type" value="Genomic_DNA"/>
</dbReference>
<gene>
    <name evidence="3" type="ORF">GBAR_LOCUS18251</name>
</gene>
<feature type="compositionally biased region" description="Pro residues" evidence="1">
    <location>
        <begin position="205"/>
        <end position="217"/>
    </location>
</feature>
<feature type="region of interest" description="Disordered" evidence="1">
    <location>
        <begin position="71"/>
        <end position="102"/>
    </location>
</feature>
<organism evidence="3 4">
    <name type="scientific">Geodia barretti</name>
    <name type="common">Barrett's horny sponge</name>
    <dbReference type="NCBI Taxonomy" id="519541"/>
    <lineage>
        <taxon>Eukaryota</taxon>
        <taxon>Metazoa</taxon>
        <taxon>Porifera</taxon>
        <taxon>Demospongiae</taxon>
        <taxon>Heteroscleromorpha</taxon>
        <taxon>Tetractinellida</taxon>
        <taxon>Astrophorina</taxon>
        <taxon>Geodiidae</taxon>
        <taxon>Geodia</taxon>
    </lineage>
</organism>
<keyword evidence="2" id="KW-0472">Membrane</keyword>
<protein>
    <submittedName>
        <fullName evidence="3">Uncharacterized protein</fullName>
    </submittedName>
</protein>
<feature type="region of interest" description="Disordered" evidence="1">
    <location>
        <begin position="201"/>
        <end position="228"/>
    </location>
</feature>
<name>A0AA35SNC2_GEOBA</name>
<evidence type="ECO:0000313" key="4">
    <source>
        <dbReference type="Proteomes" id="UP001174909"/>
    </source>
</evidence>
<evidence type="ECO:0000256" key="2">
    <source>
        <dbReference type="SAM" id="Phobius"/>
    </source>
</evidence>
<keyword evidence="2" id="KW-1133">Transmembrane helix</keyword>
<keyword evidence="4" id="KW-1185">Reference proteome</keyword>